<dbReference type="Pfam" id="PF11969">
    <property type="entry name" value="DcpS_C"/>
    <property type="match status" value="1"/>
</dbReference>
<protein>
    <submittedName>
        <fullName evidence="3">HIT domain-containing protein</fullName>
    </submittedName>
</protein>
<accession>A0A370WSY1</accession>
<name>A0A370WSY1_9GAMM</name>
<evidence type="ECO:0000256" key="1">
    <source>
        <dbReference type="PROSITE-ProRule" id="PRU00464"/>
    </source>
</evidence>
<dbReference type="EMBL" id="QRBE01000015">
    <property type="protein sequence ID" value="RDS79223.1"/>
    <property type="molecule type" value="Genomic_DNA"/>
</dbReference>
<dbReference type="InterPro" id="IPR001310">
    <property type="entry name" value="Histidine_triad_HIT"/>
</dbReference>
<dbReference type="Gene3D" id="3.30.428.10">
    <property type="entry name" value="HIT-like"/>
    <property type="match status" value="1"/>
</dbReference>
<reference evidence="3 4" key="1">
    <citation type="submission" date="2018-07" db="EMBL/GenBank/DDBJ databases">
        <title>Dyella monticola sp. nov. and Dyella psychrodurans sp. nov. isolated from monsoon evergreen broad-leaved forest soil of Dinghu Mountain, China.</title>
        <authorList>
            <person name="Gao Z."/>
            <person name="Qiu L."/>
        </authorList>
    </citation>
    <scope>NUCLEOTIDE SEQUENCE [LARGE SCALE GENOMIC DNA]</scope>
    <source>
        <strain evidence="3 4">4G-K06</strain>
    </source>
</reference>
<dbReference type="GO" id="GO:0009117">
    <property type="term" value="P:nucleotide metabolic process"/>
    <property type="evidence" value="ECO:0007669"/>
    <property type="project" value="TreeGrafter"/>
</dbReference>
<dbReference type="InterPro" id="IPR036265">
    <property type="entry name" value="HIT-like_sf"/>
</dbReference>
<keyword evidence="4" id="KW-1185">Reference proteome</keyword>
<dbReference type="PRINTS" id="PR00332">
    <property type="entry name" value="HISTRIAD"/>
</dbReference>
<gene>
    <name evidence="3" type="ORF">DWU98_18905</name>
</gene>
<dbReference type="Proteomes" id="UP000254258">
    <property type="component" value="Unassembled WGS sequence"/>
</dbReference>
<dbReference type="PROSITE" id="PS51084">
    <property type="entry name" value="HIT_2"/>
    <property type="match status" value="1"/>
</dbReference>
<comment type="caution">
    <text evidence="1">Lacks conserved residue(s) required for the propagation of feature annotation.</text>
</comment>
<dbReference type="GO" id="GO:0003824">
    <property type="term" value="F:catalytic activity"/>
    <property type="evidence" value="ECO:0007669"/>
    <property type="project" value="InterPro"/>
</dbReference>
<dbReference type="AlphaFoldDB" id="A0A370WSY1"/>
<evidence type="ECO:0000313" key="3">
    <source>
        <dbReference type="EMBL" id="RDS79223.1"/>
    </source>
</evidence>
<evidence type="ECO:0000259" key="2">
    <source>
        <dbReference type="PROSITE" id="PS51084"/>
    </source>
</evidence>
<dbReference type="PANTHER" id="PTHR46648">
    <property type="entry name" value="HIT FAMILY PROTEIN 1"/>
    <property type="match status" value="1"/>
</dbReference>
<feature type="domain" description="HIT" evidence="2">
    <location>
        <begin position="36"/>
        <end position="100"/>
    </location>
</feature>
<sequence>MPEDIGVIPCLVSMMWTSSAQGARRQRERHMDQACVFCRIVSGHKPASRVCEDEFALAYIDLRQFHPGHTLVVPKKHLNDVRELTPDMGLALIMMISRVT</sequence>
<organism evidence="3 4">
    <name type="scientific">Dyella monticola</name>
    <dbReference type="NCBI Taxonomy" id="1927958"/>
    <lineage>
        <taxon>Bacteria</taxon>
        <taxon>Pseudomonadati</taxon>
        <taxon>Pseudomonadota</taxon>
        <taxon>Gammaproteobacteria</taxon>
        <taxon>Lysobacterales</taxon>
        <taxon>Rhodanobacteraceae</taxon>
        <taxon>Dyella</taxon>
    </lineage>
</organism>
<dbReference type="InterPro" id="IPR011146">
    <property type="entry name" value="HIT-like"/>
</dbReference>
<dbReference type="SUPFAM" id="SSF54197">
    <property type="entry name" value="HIT-like"/>
    <property type="match status" value="1"/>
</dbReference>
<evidence type="ECO:0000313" key="4">
    <source>
        <dbReference type="Proteomes" id="UP000254258"/>
    </source>
</evidence>
<comment type="caution">
    <text evidence="3">The sequence shown here is derived from an EMBL/GenBank/DDBJ whole genome shotgun (WGS) entry which is preliminary data.</text>
</comment>
<proteinExistence type="predicted"/>
<dbReference type="PANTHER" id="PTHR46648:SF1">
    <property type="entry name" value="ADENOSINE 5'-MONOPHOSPHORAMIDASE HNT1"/>
    <property type="match status" value="1"/>
</dbReference>